<dbReference type="GO" id="GO:0085020">
    <property type="term" value="P:protein K6-linked ubiquitination"/>
    <property type="evidence" value="ECO:0007669"/>
    <property type="project" value="TreeGrafter"/>
</dbReference>
<keyword evidence="5" id="KW-1185">Reference proteome</keyword>
<evidence type="ECO:0000256" key="2">
    <source>
        <dbReference type="ARBA" id="ARBA00023043"/>
    </source>
</evidence>
<reference evidence="4 5" key="1">
    <citation type="submission" date="2012-05" db="EMBL/GenBank/DDBJ databases">
        <title>Recombination and specialization in a pathogen metapopulation.</title>
        <authorList>
            <person name="Gardiner A."/>
            <person name="Kemen E."/>
            <person name="Schultz-Larsen T."/>
            <person name="MacLean D."/>
            <person name="Van Oosterhout C."/>
            <person name="Jones J.D.G."/>
        </authorList>
    </citation>
    <scope>NUCLEOTIDE SEQUENCE [LARGE SCALE GENOMIC DNA]</scope>
    <source>
        <strain evidence="4 5">Ac Nc2</strain>
    </source>
</reference>
<keyword evidence="2 3" id="KW-0040">ANK repeat</keyword>
<evidence type="ECO:0000313" key="5">
    <source>
        <dbReference type="Proteomes" id="UP000053237"/>
    </source>
</evidence>
<dbReference type="AlphaFoldDB" id="A0A024G7M2"/>
<dbReference type="STRING" id="65357.A0A024G7M2"/>
<name>A0A024G7M2_9STRA</name>
<feature type="repeat" description="ANK" evidence="3">
    <location>
        <begin position="179"/>
        <end position="211"/>
    </location>
</feature>
<protein>
    <submittedName>
        <fullName evidence="4">Uncharacterized protein</fullName>
    </submittedName>
</protein>
<dbReference type="InParanoid" id="A0A024G7M2"/>
<feature type="repeat" description="ANK" evidence="3">
    <location>
        <begin position="107"/>
        <end position="143"/>
    </location>
</feature>
<sequence length="339" mass="37878">MDASIDPSHSFEIKRSTDEVFVKSFTGILNKRGYNLEDANASNSNSVSILSTTSLNSNFSSIIASLREPIHGQTSLHLACRKGDHQVVDALIRNECITQLIDLTDNNGNTALHFAVSALRYRKSEEIVQKLLDAGASVHARNSKSLTPIAVHVLTLKVDNAVILVKLLKKGAAVETEIEGDSILHVAVRRQLKCVASTLVEYGASFISLNHLGLMAFEIASVPVRQAMLSSIVSIQPFLSINQRFKCMRCNRELLTRIRRVSLALNRLLRLPVRDHKHNCFRCGLIYCGKCVWYRRLTLGIPIFLQRAESDAKLCKLPICSFCDATLWEHRNRNKLDLS</sequence>
<dbReference type="EMBL" id="CAIX01000040">
    <property type="protein sequence ID" value="CCI42856.1"/>
    <property type="molecule type" value="Genomic_DNA"/>
</dbReference>
<dbReference type="GO" id="GO:0004842">
    <property type="term" value="F:ubiquitin-protein transferase activity"/>
    <property type="evidence" value="ECO:0007669"/>
    <property type="project" value="TreeGrafter"/>
</dbReference>
<comment type="caution">
    <text evidence="4">The sequence shown here is derived from an EMBL/GenBank/DDBJ whole genome shotgun (WGS) entry which is preliminary data.</text>
</comment>
<dbReference type="InterPro" id="IPR002110">
    <property type="entry name" value="Ankyrin_rpt"/>
</dbReference>
<gene>
    <name evidence="4" type="ORF">BN9_036400</name>
</gene>
<dbReference type="SUPFAM" id="SSF48403">
    <property type="entry name" value="Ankyrin repeat"/>
    <property type="match status" value="1"/>
</dbReference>
<evidence type="ECO:0000256" key="1">
    <source>
        <dbReference type="ARBA" id="ARBA00022737"/>
    </source>
</evidence>
<dbReference type="CDD" id="cd00065">
    <property type="entry name" value="FYVE_like_SF"/>
    <property type="match status" value="1"/>
</dbReference>
<accession>A0A024G7M2</accession>
<evidence type="ECO:0000313" key="4">
    <source>
        <dbReference type="EMBL" id="CCI42856.1"/>
    </source>
</evidence>
<dbReference type="PANTHER" id="PTHR24171">
    <property type="entry name" value="ANKYRIN REPEAT DOMAIN-CONTAINING PROTEIN 39-RELATED"/>
    <property type="match status" value="1"/>
</dbReference>
<feature type="repeat" description="ANK" evidence="3">
    <location>
        <begin position="71"/>
        <end position="94"/>
    </location>
</feature>
<dbReference type="PRINTS" id="PR01415">
    <property type="entry name" value="ANKYRIN"/>
</dbReference>
<dbReference type="PROSITE" id="PS50088">
    <property type="entry name" value="ANK_REPEAT"/>
    <property type="match status" value="3"/>
</dbReference>
<dbReference type="SMART" id="SM00248">
    <property type="entry name" value="ANK"/>
    <property type="match status" value="3"/>
</dbReference>
<dbReference type="InterPro" id="IPR036770">
    <property type="entry name" value="Ankyrin_rpt-contain_sf"/>
</dbReference>
<organism evidence="4 5">
    <name type="scientific">Albugo candida</name>
    <dbReference type="NCBI Taxonomy" id="65357"/>
    <lineage>
        <taxon>Eukaryota</taxon>
        <taxon>Sar</taxon>
        <taxon>Stramenopiles</taxon>
        <taxon>Oomycota</taxon>
        <taxon>Peronosporomycetes</taxon>
        <taxon>Albuginales</taxon>
        <taxon>Albuginaceae</taxon>
        <taxon>Albugo</taxon>
    </lineage>
</organism>
<dbReference type="PROSITE" id="PS50297">
    <property type="entry name" value="ANK_REP_REGION"/>
    <property type="match status" value="2"/>
</dbReference>
<dbReference type="PANTHER" id="PTHR24171:SF11">
    <property type="entry name" value="26S PROTEASOME NON-ATPASE REGULATORY SUBUNIT 10"/>
    <property type="match status" value="1"/>
</dbReference>
<evidence type="ECO:0000256" key="3">
    <source>
        <dbReference type="PROSITE-ProRule" id="PRU00023"/>
    </source>
</evidence>
<dbReference type="OrthoDB" id="341259at2759"/>
<dbReference type="Proteomes" id="UP000053237">
    <property type="component" value="Unassembled WGS sequence"/>
</dbReference>
<dbReference type="Gene3D" id="1.25.40.20">
    <property type="entry name" value="Ankyrin repeat-containing domain"/>
    <property type="match status" value="1"/>
</dbReference>
<dbReference type="Pfam" id="PF12796">
    <property type="entry name" value="Ank_2"/>
    <property type="match status" value="1"/>
</dbReference>
<keyword evidence="1" id="KW-0677">Repeat</keyword>
<proteinExistence type="predicted"/>